<dbReference type="PANTHER" id="PTHR36167">
    <property type="entry name" value="C2H2 FINGER DOMAIN TRANSCRIPTION FACTOR (EUROFUNG)-RELATED"/>
    <property type="match status" value="1"/>
</dbReference>
<evidence type="ECO:0000259" key="3">
    <source>
        <dbReference type="PROSITE" id="PS50157"/>
    </source>
</evidence>
<accession>A0A642UWI3</accession>
<evidence type="ECO:0000256" key="2">
    <source>
        <dbReference type="SAM" id="MobiDB-lite"/>
    </source>
</evidence>
<dbReference type="AlphaFoldDB" id="A0A642UWI3"/>
<comment type="caution">
    <text evidence="4">The sequence shown here is derived from an EMBL/GenBank/DDBJ whole genome shotgun (WGS) entry which is preliminary data.</text>
</comment>
<sequence length="167" mass="18590">MDFYTPAQPSEAFLSSYTELSVSPSDTFMTDPSSWALPEQPPGLLQPPAEPDAAPPAANAEPNPGMPDNAAMTSPPRAAAAQEPRFVSVSGPAKRRRRRKYNEIVRLYACNHPKCPKAYGTLNHLNAHVSLHKHGPRRRPDEFREIRRLWKLLNQTQNLNDQPAATN</sequence>
<reference evidence="4" key="1">
    <citation type="journal article" date="2019" name="G3 (Bethesda)">
        <title>Genome Assemblies of Two Rare Opportunistic Yeast Pathogens: Diutina rugosa (syn. Candida rugosa) and Trichomonascus ciferrii (syn. Candida ciferrii).</title>
        <authorList>
            <person name="Mixao V."/>
            <person name="Saus E."/>
            <person name="Hansen A.P."/>
            <person name="Lass-Florl C."/>
            <person name="Gabaldon T."/>
        </authorList>
    </citation>
    <scope>NUCLEOTIDE SEQUENCE</scope>
    <source>
        <strain evidence="4">CBS 4856</strain>
    </source>
</reference>
<feature type="domain" description="C2H2-type" evidence="3">
    <location>
        <begin position="108"/>
        <end position="132"/>
    </location>
</feature>
<feature type="region of interest" description="Disordered" evidence="2">
    <location>
        <begin position="23"/>
        <end position="98"/>
    </location>
</feature>
<gene>
    <name evidence="4" type="ORF">TRICI_005242</name>
</gene>
<feature type="compositionally biased region" description="Low complexity" evidence="2">
    <location>
        <begin position="70"/>
        <end position="81"/>
    </location>
</feature>
<evidence type="ECO:0000313" key="5">
    <source>
        <dbReference type="Proteomes" id="UP000761534"/>
    </source>
</evidence>
<dbReference type="GO" id="GO:0006355">
    <property type="term" value="P:regulation of DNA-templated transcription"/>
    <property type="evidence" value="ECO:0007669"/>
    <property type="project" value="InterPro"/>
</dbReference>
<evidence type="ECO:0000256" key="1">
    <source>
        <dbReference type="PROSITE-ProRule" id="PRU00042"/>
    </source>
</evidence>
<feature type="compositionally biased region" description="Pro residues" evidence="2">
    <location>
        <begin position="39"/>
        <end position="54"/>
    </location>
</feature>
<dbReference type="VEuPathDB" id="FungiDB:TRICI_005242"/>
<dbReference type="InterPro" id="IPR013087">
    <property type="entry name" value="Znf_C2H2_type"/>
</dbReference>
<protein>
    <recommendedName>
        <fullName evidence="3">C2H2-type domain-containing protein</fullName>
    </recommendedName>
</protein>
<keyword evidence="1" id="KW-0862">Zinc</keyword>
<keyword evidence="5" id="KW-1185">Reference proteome</keyword>
<organism evidence="4 5">
    <name type="scientific">Trichomonascus ciferrii</name>
    <dbReference type="NCBI Taxonomy" id="44093"/>
    <lineage>
        <taxon>Eukaryota</taxon>
        <taxon>Fungi</taxon>
        <taxon>Dikarya</taxon>
        <taxon>Ascomycota</taxon>
        <taxon>Saccharomycotina</taxon>
        <taxon>Dipodascomycetes</taxon>
        <taxon>Dipodascales</taxon>
        <taxon>Trichomonascaceae</taxon>
        <taxon>Trichomonascus</taxon>
        <taxon>Trichomonascus ciferrii complex</taxon>
    </lineage>
</organism>
<dbReference type="Proteomes" id="UP000761534">
    <property type="component" value="Unassembled WGS sequence"/>
</dbReference>
<dbReference type="PROSITE" id="PS50157">
    <property type="entry name" value="ZINC_FINGER_C2H2_2"/>
    <property type="match status" value="1"/>
</dbReference>
<keyword evidence="1" id="KW-0479">Metal-binding</keyword>
<feature type="compositionally biased region" description="Polar residues" evidence="2">
    <location>
        <begin position="23"/>
        <end position="33"/>
    </location>
</feature>
<dbReference type="OrthoDB" id="1939603at2759"/>
<proteinExistence type="predicted"/>
<keyword evidence="1" id="KW-0863">Zinc-finger</keyword>
<dbReference type="GO" id="GO:0008270">
    <property type="term" value="F:zinc ion binding"/>
    <property type="evidence" value="ECO:0007669"/>
    <property type="project" value="UniProtKB-KW"/>
</dbReference>
<evidence type="ECO:0000313" key="4">
    <source>
        <dbReference type="EMBL" id="KAA8905785.1"/>
    </source>
</evidence>
<dbReference type="InterPro" id="IPR039327">
    <property type="entry name" value="CON7-like"/>
</dbReference>
<dbReference type="EMBL" id="SWFS01000408">
    <property type="protein sequence ID" value="KAA8905785.1"/>
    <property type="molecule type" value="Genomic_DNA"/>
</dbReference>
<name>A0A642UWI3_9ASCO</name>
<dbReference type="PANTHER" id="PTHR36167:SF3">
    <property type="entry name" value="C2H2 FINGER DOMAIN TRANSCRIPTION FACTOR (EUROFUNG)-RELATED"/>
    <property type="match status" value="1"/>
</dbReference>